<comment type="catalytic activity">
    <reaction evidence="1 7">
        <text>6-phospho-D-glucono-1,5-lactone + H2O = 6-phospho-D-gluconate + H(+)</text>
        <dbReference type="Rhea" id="RHEA:12556"/>
        <dbReference type="ChEBI" id="CHEBI:15377"/>
        <dbReference type="ChEBI" id="CHEBI:15378"/>
        <dbReference type="ChEBI" id="CHEBI:57955"/>
        <dbReference type="ChEBI" id="CHEBI:58759"/>
        <dbReference type="EC" id="3.1.1.31"/>
    </reaction>
</comment>
<dbReference type="PANTHER" id="PTHR11054">
    <property type="entry name" value="6-PHOSPHOGLUCONOLACTONASE"/>
    <property type="match status" value="1"/>
</dbReference>
<comment type="similarity">
    <text evidence="4 7">Belongs to the glucosamine/galactosamine-6-phosphate isomerase family. 6-phosphogluconolactonase subfamily.</text>
</comment>
<proteinExistence type="inferred from homology"/>
<dbReference type="NCBIfam" id="TIGR01198">
    <property type="entry name" value="pgl"/>
    <property type="match status" value="1"/>
</dbReference>
<evidence type="ECO:0000313" key="9">
    <source>
        <dbReference type="EMBL" id="EES52783.1"/>
    </source>
</evidence>
<dbReference type="SUPFAM" id="SSF100950">
    <property type="entry name" value="NagB/RpiA/CoA transferase-like"/>
    <property type="match status" value="1"/>
</dbReference>
<evidence type="ECO:0000256" key="2">
    <source>
        <dbReference type="ARBA" id="ARBA00002681"/>
    </source>
</evidence>
<dbReference type="EMBL" id="GG693873">
    <property type="protein sequence ID" value="EES52783.1"/>
    <property type="molecule type" value="Genomic_DNA"/>
</dbReference>
<dbReference type="Pfam" id="PF01182">
    <property type="entry name" value="Glucosamine_iso"/>
    <property type="match status" value="1"/>
</dbReference>
<evidence type="ECO:0000256" key="5">
    <source>
        <dbReference type="ARBA" id="ARBA00013198"/>
    </source>
</evidence>
<reference evidence="9 10" key="1">
    <citation type="journal article" date="2009" name="Appl. Environ. Microbiol.">
        <title>Community genomic and proteomic analyses of chemoautotrophic iron-oxidizing "Leptospirillum rubarum" (Group II) and "Leptospirillum ferrodiazotrophum" (Group III) bacteria in acid mine drainage biofilms.</title>
        <authorList>
            <person name="Goltsman D.S."/>
            <person name="Denef V.J."/>
            <person name="Singer S.W."/>
            <person name="VerBerkmoes N.C."/>
            <person name="Lefsrud M."/>
            <person name="Mueller R.S."/>
            <person name="Dick G.J."/>
            <person name="Sun C.L."/>
            <person name="Wheeler K.E."/>
            <person name="Zemla A."/>
            <person name="Baker B.J."/>
            <person name="Hauser L."/>
            <person name="Land M."/>
            <person name="Shah M.B."/>
            <person name="Thelen M.P."/>
            <person name="Hettich R.L."/>
            <person name="Banfield J.F."/>
        </authorList>
    </citation>
    <scope>NUCLEOTIDE SEQUENCE [LARGE SCALE GENOMIC DNA]</scope>
</reference>
<accession>C6HX73</accession>
<evidence type="ECO:0000256" key="1">
    <source>
        <dbReference type="ARBA" id="ARBA00000832"/>
    </source>
</evidence>
<evidence type="ECO:0000259" key="8">
    <source>
        <dbReference type="Pfam" id="PF01182"/>
    </source>
</evidence>
<protein>
    <recommendedName>
        <fullName evidence="6 7">6-phosphogluconolactonase</fullName>
        <shortName evidence="7">6PGL</shortName>
        <ecNumber evidence="5 7">3.1.1.31</ecNumber>
    </recommendedName>
</protein>
<dbReference type="CDD" id="cd01400">
    <property type="entry name" value="6PGL"/>
    <property type="match status" value="1"/>
</dbReference>
<dbReference type="Gene3D" id="3.40.50.1360">
    <property type="match status" value="1"/>
</dbReference>
<comment type="pathway">
    <text evidence="3 7">Carbohydrate degradation; pentose phosphate pathway; D-ribulose 5-phosphate from D-glucose 6-phosphate (oxidative stage): step 2/3.</text>
</comment>
<gene>
    <name evidence="7" type="primary">pgl</name>
    <name evidence="9" type="ORF">UBAL3_92050155</name>
</gene>
<dbReference type="InterPro" id="IPR006148">
    <property type="entry name" value="Glc/Gal-6P_isomerase"/>
</dbReference>
<keyword evidence="10" id="KW-1185">Reference proteome</keyword>
<comment type="function">
    <text evidence="2 7">Hydrolysis of 6-phosphogluconolactone to 6-phosphogluconate.</text>
</comment>
<dbReference type="GO" id="GO:0017057">
    <property type="term" value="F:6-phosphogluconolactonase activity"/>
    <property type="evidence" value="ECO:0007669"/>
    <property type="project" value="UniProtKB-UniRule"/>
</dbReference>
<dbReference type="UniPathway" id="UPA00115">
    <property type="reaction ID" value="UER00409"/>
</dbReference>
<evidence type="ECO:0000256" key="6">
    <source>
        <dbReference type="ARBA" id="ARBA00020337"/>
    </source>
</evidence>
<dbReference type="Proteomes" id="UP000009374">
    <property type="component" value="Unassembled WGS sequence"/>
</dbReference>
<evidence type="ECO:0000256" key="4">
    <source>
        <dbReference type="ARBA" id="ARBA00010662"/>
    </source>
</evidence>
<organism evidence="9 10">
    <name type="scientific">Leptospirillum ferrodiazotrophum</name>
    <dbReference type="NCBI Taxonomy" id="412449"/>
    <lineage>
        <taxon>Bacteria</taxon>
        <taxon>Pseudomonadati</taxon>
        <taxon>Nitrospirota</taxon>
        <taxon>Nitrospiria</taxon>
        <taxon>Nitrospirales</taxon>
        <taxon>Nitrospiraceae</taxon>
        <taxon>Leptospirillum</taxon>
    </lineage>
</organism>
<dbReference type="EC" id="3.1.1.31" evidence="5 7"/>
<feature type="domain" description="Glucosamine/galactosamine-6-phosphate isomerase" evidence="8">
    <location>
        <begin position="21"/>
        <end position="239"/>
    </location>
</feature>
<evidence type="ECO:0000256" key="3">
    <source>
        <dbReference type="ARBA" id="ARBA00004961"/>
    </source>
</evidence>
<dbReference type="PANTHER" id="PTHR11054:SF0">
    <property type="entry name" value="6-PHOSPHOGLUCONOLACTONASE"/>
    <property type="match status" value="1"/>
</dbReference>
<dbReference type="AlphaFoldDB" id="C6HX73"/>
<dbReference type="GO" id="GO:0005975">
    <property type="term" value="P:carbohydrate metabolic process"/>
    <property type="evidence" value="ECO:0007669"/>
    <property type="project" value="UniProtKB-UniRule"/>
</dbReference>
<dbReference type="InterPro" id="IPR039104">
    <property type="entry name" value="6PGL"/>
</dbReference>
<dbReference type="GO" id="GO:0006098">
    <property type="term" value="P:pentose-phosphate shunt"/>
    <property type="evidence" value="ECO:0007669"/>
    <property type="project" value="UniProtKB-UniPathway"/>
</dbReference>
<dbReference type="InterPro" id="IPR037171">
    <property type="entry name" value="NagB/RpiA_transferase-like"/>
</dbReference>
<sequence>MTISPITRMGGSHVSLTLFSSREDWAEGAAREILSRIEAHLSTHRTVSIGLSGGTTPTPVLQNLAHEIMGWSDEKKRRILWFFVDERCVGPEDPQSNYRMVREALLTPGKIPGETVFRMRGEHPSAEEEALRYERLITELLGPSIPHPPTMDILLMGIGPDGHTASLFPGTSPEDDHHRLVISVPRQGDRVARISLTYRMLAWGGERLFLVAGADKKNILQKVLSGEGDLPSQWVLREAGSLGRPTRFLLDGASAPTS</sequence>
<evidence type="ECO:0000313" key="10">
    <source>
        <dbReference type="Proteomes" id="UP000009374"/>
    </source>
</evidence>
<name>C6HX73_9BACT</name>
<dbReference type="InterPro" id="IPR005900">
    <property type="entry name" value="6-phosphogluconolactonase_DevB"/>
</dbReference>
<keyword evidence="7" id="KW-0378">Hydrolase</keyword>
<evidence type="ECO:0000256" key="7">
    <source>
        <dbReference type="RuleBase" id="RU365095"/>
    </source>
</evidence>